<keyword evidence="2" id="KW-1185">Reference proteome</keyword>
<comment type="caution">
    <text evidence="1">The sequence shown here is derived from an EMBL/GenBank/DDBJ whole genome shotgun (WGS) entry which is preliminary data.</text>
</comment>
<name>A0A9N9I733_9GLOM</name>
<dbReference type="Proteomes" id="UP000789342">
    <property type="component" value="Unassembled WGS sequence"/>
</dbReference>
<dbReference type="AlphaFoldDB" id="A0A9N9I733"/>
<evidence type="ECO:0000313" key="1">
    <source>
        <dbReference type="EMBL" id="CAG8724510.1"/>
    </source>
</evidence>
<protein>
    <submittedName>
        <fullName evidence="1">18470_t:CDS:1</fullName>
    </submittedName>
</protein>
<gene>
    <name evidence="1" type="ORF">AMORRO_LOCUS13555</name>
</gene>
<reference evidence="1" key="1">
    <citation type="submission" date="2021-06" db="EMBL/GenBank/DDBJ databases">
        <authorList>
            <person name="Kallberg Y."/>
            <person name="Tangrot J."/>
            <person name="Rosling A."/>
        </authorList>
    </citation>
    <scope>NUCLEOTIDE SEQUENCE</scope>
    <source>
        <strain evidence="1">CL551</strain>
    </source>
</reference>
<feature type="non-terminal residue" evidence="1">
    <location>
        <position position="1"/>
    </location>
</feature>
<organism evidence="1 2">
    <name type="scientific">Acaulospora morrowiae</name>
    <dbReference type="NCBI Taxonomy" id="94023"/>
    <lineage>
        <taxon>Eukaryota</taxon>
        <taxon>Fungi</taxon>
        <taxon>Fungi incertae sedis</taxon>
        <taxon>Mucoromycota</taxon>
        <taxon>Glomeromycotina</taxon>
        <taxon>Glomeromycetes</taxon>
        <taxon>Diversisporales</taxon>
        <taxon>Acaulosporaceae</taxon>
        <taxon>Acaulospora</taxon>
    </lineage>
</organism>
<feature type="non-terminal residue" evidence="1">
    <location>
        <position position="101"/>
    </location>
</feature>
<proteinExistence type="predicted"/>
<accession>A0A9N9I733</accession>
<dbReference type="EMBL" id="CAJVPV010023717">
    <property type="protein sequence ID" value="CAG8724510.1"/>
    <property type="molecule type" value="Genomic_DNA"/>
</dbReference>
<sequence length="101" mass="11703">LEVPILHNSIEGLARPDKVEANDYESGDVFDDPAIYLAALEEVSMWEEGELTIEEPKVDLDNLSKEERREIVKLFETKNELFTRKLDKLTQTNMIQHEIDT</sequence>
<evidence type="ECO:0000313" key="2">
    <source>
        <dbReference type="Proteomes" id="UP000789342"/>
    </source>
</evidence>